<gene>
    <name evidence="2" type="ORF">ADUPG1_012407</name>
</gene>
<organism evidence="2 3">
    <name type="scientific">Aduncisulcus paluster</name>
    <dbReference type="NCBI Taxonomy" id="2918883"/>
    <lineage>
        <taxon>Eukaryota</taxon>
        <taxon>Metamonada</taxon>
        <taxon>Carpediemonas-like organisms</taxon>
        <taxon>Aduncisulcus</taxon>
    </lineage>
</organism>
<evidence type="ECO:0000256" key="1">
    <source>
        <dbReference type="SAM" id="MobiDB-lite"/>
    </source>
</evidence>
<keyword evidence="3" id="KW-1185">Reference proteome</keyword>
<dbReference type="EMBL" id="BQXS01012458">
    <property type="protein sequence ID" value="GKT23359.1"/>
    <property type="molecule type" value="Genomic_DNA"/>
</dbReference>
<feature type="compositionally biased region" description="Basic residues" evidence="1">
    <location>
        <begin position="327"/>
        <end position="337"/>
    </location>
</feature>
<feature type="region of interest" description="Disordered" evidence="1">
    <location>
        <begin position="327"/>
        <end position="347"/>
    </location>
</feature>
<evidence type="ECO:0000313" key="3">
    <source>
        <dbReference type="Proteomes" id="UP001057375"/>
    </source>
</evidence>
<accession>A0ABQ5JZC5</accession>
<sequence length="347" mass="38843">MNKGMRIRAGGRDRSVRSVCSHLLCKPCTQWACHTCRCHRVLASPFPRGDVRNPAWSVPDIDPFIGLCGSINAFTGDHLSPRSASHKVAFSQFLIVTTGIGSDNEAIATLALDSLPWVQSQLQYTHSDPVTRTSIDYFFRHGMKADRMFFLDETAIDATVAERRRGWGEIGAWVHVNSPLTRAERHGVMAILGYRGDPTALGYDRTPTTHTVDTGKKGPPLFPHESSQLSSFQLFKHQTFDILHNKEVFGVSAYLHSAIDISNPVISIPIRPTSSSTSQSAIKTLLTIPSNRPRSQLIVSQKSEMLSEKMDWIQIYTAHPAILLRRARQRKKQKQKRSQVDPYILSN</sequence>
<protein>
    <submittedName>
        <fullName evidence="2">Uncharacterized protein</fullName>
    </submittedName>
</protein>
<dbReference type="Proteomes" id="UP001057375">
    <property type="component" value="Unassembled WGS sequence"/>
</dbReference>
<comment type="caution">
    <text evidence="2">The sequence shown here is derived from an EMBL/GenBank/DDBJ whole genome shotgun (WGS) entry which is preliminary data.</text>
</comment>
<evidence type="ECO:0000313" key="2">
    <source>
        <dbReference type="EMBL" id="GKT23359.1"/>
    </source>
</evidence>
<proteinExistence type="predicted"/>
<reference evidence="2" key="1">
    <citation type="submission" date="2022-03" db="EMBL/GenBank/DDBJ databases">
        <title>Draft genome sequence of Aduncisulcus paluster, a free-living microaerophilic Fornicata.</title>
        <authorList>
            <person name="Yuyama I."/>
            <person name="Kume K."/>
            <person name="Tamura T."/>
            <person name="Inagaki Y."/>
            <person name="Hashimoto T."/>
        </authorList>
    </citation>
    <scope>NUCLEOTIDE SEQUENCE</scope>
    <source>
        <strain evidence="2">NY0171</strain>
    </source>
</reference>
<name>A0ABQ5JZC5_9EUKA</name>